<dbReference type="GO" id="GO:0005634">
    <property type="term" value="C:nucleus"/>
    <property type="evidence" value="ECO:0007669"/>
    <property type="project" value="UniProtKB-SubCell"/>
</dbReference>
<evidence type="ECO:0000256" key="7">
    <source>
        <dbReference type="SAM" id="MobiDB-lite"/>
    </source>
</evidence>
<feature type="compositionally biased region" description="Acidic residues" evidence="7">
    <location>
        <begin position="174"/>
        <end position="185"/>
    </location>
</feature>
<keyword evidence="10" id="KW-1185">Reference proteome</keyword>
<reference evidence="9" key="1">
    <citation type="journal article" date="2020" name="Stud. Mycol.">
        <title>101 Dothideomycetes genomes: a test case for predicting lifestyles and emergence of pathogens.</title>
        <authorList>
            <person name="Haridas S."/>
            <person name="Albert R."/>
            <person name="Binder M."/>
            <person name="Bloem J."/>
            <person name="Labutti K."/>
            <person name="Salamov A."/>
            <person name="Andreopoulos B."/>
            <person name="Baker S."/>
            <person name="Barry K."/>
            <person name="Bills G."/>
            <person name="Bluhm B."/>
            <person name="Cannon C."/>
            <person name="Castanera R."/>
            <person name="Culley D."/>
            <person name="Daum C."/>
            <person name="Ezra D."/>
            <person name="Gonzalez J."/>
            <person name="Henrissat B."/>
            <person name="Kuo A."/>
            <person name="Liang C."/>
            <person name="Lipzen A."/>
            <person name="Lutzoni F."/>
            <person name="Magnuson J."/>
            <person name="Mondo S."/>
            <person name="Nolan M."/>
            <person name="Ohm R."/>
            <person name="Pangilinan J."/>
            <person name="Park H.-J."/>
            <person name="Ramirez L."/>
            <person name="Alfaro M."/>
            <person name="Sun H."/>
            <person name="Tritt A."/>
            <person name="Yoshinaga Y."/>
            <person name="Zwiers L.-H."/>
            <person name="Turgeon B."/>
            <person name="Goodwin S."/>
            <person name="Spatafora J."/>
            <person name="Crous P."/>
            <person name="Grigoriev I."/>
        </authorList>
    </citation>
    <scope>NUCLEOTIDE SEQUENCE</scope>
    <source>
        <strain evidence="9">CBS 119925</strain>
    </source>
</reference>
<comment type="subcellular location">
    <subcellularLocation>
        <location evidence="1">Nucleus</location>
    </subcellularLocation>
</comment>
<dbReference type="Proteomes" id="UP000799440">
    <property type="component" value="Unassembled WGS sequence"/>
</dbReference>
<feature type="compositionally biased region" description="Low complexity" evidence="7">
    <location>
        <begin position="133"/>
        <end position="148"/>
    </location>
</feature>
<dbReference type="Gene3D" id="3.30.40.10">
    <property type="entry name" value="Zinc/RING finger domain, C3HC4 (zinc finger)"/>
    <property type="match status" value="1"/>
</dbReference>
<evidence type="ECO:0000256" key="2">
    <source>
        <dbReference type="ARBA" id="ARBA00022723"/>
    </source>
</evidence>
<name>A0A6A6V6Y1_9PLEO</name>
<evidence type="ECO:0000256" key="6">
    <source>
        <dbReference type="PROSITE-ProRule" id="PRU00146"/>
    </source>
</evidence>
<dbReference type="OrthoDB" id="5863171at2759"/>
<dbReference type="InterPro" id="IPR013083">
    <property type="entry name" value="Znf_RING/FYVE/PHD"/>
</dbReference>
<evidence type="ECO:0000313" key="10">
    <source>
        <dbReference type="Proteomes" id="UP000799440"/>
    </source>
</evidence>
<dbReference type="PROSITE" id="PS50016">
    <property type="entry name" value="ZF_PHD_2"/>
    <property type="match status" value="1"/>
</dbReference>
<keyword evidence="4" id="KW-0862">Zinc</keyword>
<protein>
    <recommendedName>
        <fullName evidence="8">PHD-type domain-containing protein</fullName>
    </recommendedName>
</protein>
<keyword evidence="2" id="KW-0479">Metal-binding</keyword>
<dbReference type="InterPro" id="IPR001965">
    <property type="entry name" value="Znf_PHD"/>
</dbReference>
<evidence type="ECO:0000313" key="9">
    <source>
        <dbReference type="EMBL" id="KAF2745061.1"/>
    </source>
</evidence>
<accession>A0A6A6V6Y1</accession>
<dbReference type="InterPro" id="IPR019787">
    <property type="entry name" value="Znf_PHD-finger"/>
</dbReference>
<dbReference type="GO" id="GO:0003682">
    <property type="term" value="F:chromatin binding"/>
    <property type="evidence" value="ECO:0007669"/>
    <property type="project" value="TreeGrafter"/>
</dbReference>
<sequence>MSGSQKPNPPTGAPNRLPTLAPAPPNPSATTMHTSSSSTPARPAQPTLLPASKAPSSNFSEFSATTAEILNRIRAGNTGPTLGTPAFEAKRAEVLQSYVTSDKLPTPAPTMSTSRRGRGGRVGTPSQLRTELAASSSTGASPASARGSGKTRGRPRGRGRGRGRGGKRKRSESSAEESEDDDDSDVSASYTPLPTKTKSGRNVNKPVVFVPTIPEPAQGTKRRKSAKSLLASQCTVCQRGVDTYKNRIVFCDVCSTAYHQYCHDPPIENEVANVLEKEWLCGPCQRSKQASPQRPEELVAGAGLTMDDRQAYFATLPRSQLISLLLHTTSLHPDIPLFPPNIHTLVAQLPRSTSQNRNDYTPQPQSNAQAPFPPPLSNAAPRAQPPSAPSAHTTTNGHPTPKATRAHTHPLSNPSDVDPAEAQLLGEISFSSTTPHPQQPPTYNASSSASIVISSHTPAALEPLKPPLPDDAFDDGYDTDPPAHYPKPGNGLARTLRPETEDMAWLVDDNYEVFSHHWRGDGSGVGPDAPAGAMAGS</sequence>
<dbReference type="InterPro" id="IPR019786">
    <property type="entry name" value="Zinc_finger_PHD-type_CS"/>
</dbReference>
<dbReference type="GO" id="GO:0003677">
    <property type="term" value="F:DNA binding"/>
    <property type="evidence" value="ECO:0007669"/>
    <property type="project" value="TreeGrafter"/>
</dbReference>
<feature type="compositionally biased region" description="Basic residues" evidence="7">
    <location>
        <begin position="149"/>
        <end position="170"/>
    </location>
</feature>
<dbReference type="SMART" id="SM00249">
    <property type="entry name" value="PHD"/>
    <property type="match status" value="1"/>
</dbReference>
<proteinExistence type="predicted"/>
<dbReference type="GO" id="GO:0045814">
    <property type="term" value="P:negative regulation of gene expression, epigenetic"/>
    <property type="evidence" value="ECO:0007669"/>
    <property type="project" value="TreeGrafter"/>
</dbReference>
<keyword evidence="3 6" id="KW-0863">Zinc-finger</keyword>
<feature type="domain" description="PHD-type" evidence="8">
    <location>
        <begin position="231"/>
        <end position="287"/>
    </location>
</feature>
<gene>
    <name evidence="9" type="ORF">M011DRAFT_479217</name>
</gene>
<dbReference type="Pfam" id="PF00628">
    <property type="entry name" value="PHD"/>
    <property type="match status" value="1"/>
</dbReference>
<evidence type="ECO:0000256" key="4">
    <source>
        <dbReference type="ARBA" id="ARBA00022833"/>
    </source>
</evidence>
<dbReference type="CDD" id="cd15502">
    <property type="entry name" value="PHD_Phf1p_Phf2p_like"/>
    <property type="match status" value="1"/>
</dbReference>
<feature type="region of interest" description="Disordered" evidence="7">
    <location>
        <begin position="353"/>
        <end position="418"/>
    </location>
</feature>
<feature type="compositionally biased region" description="Polar residues" evidence="7">
    <location>
        <begin position="190"/>
        <end position="202"/>
    </location>
</feature>
<feature type="compositionally biased region" description="Low complexity" evidence="7">
    <location>
        <begin position="28"/>
        <end position="39"/>
    </location>
</feature>
<dbReference type="PANTHER" id="PTHR12628">
    <property type="entry name" value="POLYCOMB-LIKE TRANSCRIPTION FACTOR"/>
    <property type="match status" value="1"/>
</dbReference>
<dbReference type="InterPro" id="IPR011011">
    <property type="entry name" value="Znf_FYVE_PHD"/>
</dbReference>
<evidence type="ECO:0000256" key="1">
    <source>
        <dbReference type="ARBA" id="ARBA00004123"/>
    </source>
</evidence>
<evidence type="ECO:0000259" key="8">
    <source>
        <dbReference type="PROSITE" id="PS50016"/>
    </source>
</evidence>
<dbReference type="EMBL" id="MU006584">
    <property type="protein sequence ID" value="KAF2745061.1"/>
    <property type="molecule type" value="Genomic_DNA"/>
</dbReference>
<dbReference type="SUPFAM" id="SSF57903">
    <property type="entry name" value="FYVE/PHD zinc finger"/>
    <property type="match status" value="1"/>
</dbReference>
<feature type="compositionally biased region" description="Polar residues" evidence="7">
    <location>
        <begin position="353"/>
        <end position="369"/>
    </location>
</feature>
<evidence type="ECO:0000256" key="5">
    <source>
        <dbReference type="ARBA" id="ARBA00023242"/>
    </source>
</evidence>
<feature type="region of interest" description="Disordered" evidence="7">
    <location>
        <begin position="98"/>
        <end position="202"/>
    </location>
</feature>
<dbReference type="PROSITE" id="PS01359">
    <property type="entry name" value="ZF_PHD_1"/>
    <property type="match status" value="1"/>
</dbReference>
<organism evidence="9 10">
    <name type="scientific">Sporormia fimetaria CBS 119925</name>
    <dbReference type="NCBI Taxonomy" id="1340428"/>
    <lineage>
        <taxon>Eukaryota</taxon>
        <taxon>Fungi</taxon>
        <taxon>Dikarya</taxon>
        <taxon>Ascomycota</taxon>
        <taxon>Pezizomycotina</taxon>
        <taxon>Dothideomycetes</taxon>
        <taxon>Pleosporomycetidae</taxon>
        <taxon>Pleosporales</taxon>
        <taxon>Sporormiaceae</taxon>
        <taxon>Sporormia</taxon>
    </lineage>
</organism>
<feature type="region of interest" description="Disordered" evidence="7">
    <location>
        <begin position="430"/>
        <end position="449"/>
    </location>
</feature>
<keyword evidence="5" id="KW-0539">Nucleus</keyword>
<dbReference type="GO" id="GO:0008270">
    <property type="term" value="F:zinc ion binding"/>
    <property type="evidence" value="ECO:0007669"/>
    <property type="project" value="UniProtKB-KW"/>
</dbReference>
<dbReference type="AlphaFoldDB" id="A0A6A6V6Y1"/>
<feature type="region of interest" description="Disordered" evidence="7">
    <location>
        <begin position="1"/>
        <end position="60"/>
    </location>
</feature>
<feature type="compositionally biased region" description="Low complexity" evidence="7">
    <location>
        <begin position="433"/>
        <end position="449"/>
    </location>
</feature>
<feature type="region of interest" description="Disordered" evidence="7">
    <location>
        <begin position="460"/>
        <end position="494"/>
    </location>
</feature>
<dbReference type="PANTHER" id="PTHR12628:SF10">
    <property type="entry name" value="HOMEOBOX DOMAIN-CONTAINING PROTEIN"/>
    <property type="match status" value="1"/>
</dbReference>
<evidence type="ECO:0000256" key="3">
    <source>
        <dbReference type="ARBA" id="ARBA00022771"/>
    </source>
</evidence>